<dbReference type="EMBL" id="PECH01000007">
    <property type="protein sequence ID" value="TDZ82146.1"/>
    <property type="molecule type" value="Genomic_DNA"/>
</dbReference>
<comment type="caution">
    <text evidence="3">The sequence shown here is derived from an EMBL/GenBank/DDBJ whole genome shotgun (WGS) entry which is preliminary data.</text>
</comment>
<evidence type="ECO:0000313" key="3">
    <source>
        <dbReference type="EMBL" id="TDZ82146.1"/>
    </source>
</evidence>
<organism evidence="3 4">
    <name type="scientific">Mycobacteroides salmoniphilum</name>
    <dbReference type="NCBI Taxonomy" id="404941"/>
    <lineage>
        <taxon>Bacteria</taxon>
        <taxon>Bacillati</taxon>
        <taxon>Actinomycetota</taxon>
        <taxon>Actinomycetes</taxon>
        <taxon>Mycobacteriales</taxon>
        <taxon>Mycobacteriaceae</taxon>
        <taxon>Mycobacteroides</taxon>
    </lineage>
</organism>
<feature type="chain" id="PRO_5039522669" description="DUF3558 domain-containing protein" evidence="2">
    <location>
        <begin position="23"/>
        <end position="201"/>
    </location>
</feature>
<dbReference type="InterPro" id="IPR024520">
    <property type="entry name" value="DUF3558"/>
</dbReference>
<dbReference type="RefSeq" id="WP_134071481.1">
    <property type="nucleotide sequence ID" value="NZ_PECH01000007.1"/>
</dbReference>
<dbReference type="AlphaFoldDB" id="A0A4R8S7N6"/>
<name>A0A4R8S7N6_9MYCO</name>
<feature type="region of interest" description="Disordered" evidence="1">
    <location>
        <begin position="27"/>
        <end position="66"/>
    </location>
</feature>
<evidence type="ECO:0000313" key="4">
    <source>
        <dbReference type="Proteomes" id="UP000295117"/>
    </source>
</evidence>
<accession>A0A4R8S7N6</accession>
<dbReference type="PROSITE" id="PS51257">
    <property type="entry name" value="PROKAR_LIPOPROTEIN"/>
    <property type="match status" value="1"/>
</dbReference>
<dbReference type="Proteomes" id="UP000295117">
    <property type="component" value="Unassembled WGS sequence"/>
</dbReference>
<feature type="signal peptide" evidence="2">
    <location>
        <begin position="1"/>
        <end position="22"/>
    </location>
</feature>
<dbReference type="Pfam" id="PF12079">
    <property type="entry name" value="DUF3558"/>
    <property type="match status" value="1"/>
</dbReference>
<protein>
    <recommendedName>
        <fullName evidence="5">DUF3558 domain-containing protein</fullName>
    </recommendedName>
</protein>
<evidence type="ECO:0008006" key="5">
    <source>
        <dbReference type="Google" id="ProtNLM"/>
    </source>
</evidence>
<gene>
    <name evidence="3" type="ORF">DE4585_02678</name>
</gene>
<evidence type="ECO:0000256" key="2">
    <source>
        <dbReference type="SAM" id="SignalP"/>
    </source>
</evidence>
<proteinExistence type="predicted"/>
<evidence type="ECO:0000256" key="1">
    <source>
        <dbReference type="SAM" id="MobiDB-lite"/>
    </source>
</evidence>
<sequence precursor="true">MRWFKSLLVAAGLVALTVASCAGTTGRIGKVDAPSSNQSASVSTSTPVTNTLPGPHPAPTDNNNGTAFDPCLAYSAEQLRAWGVKPGSVEDLANTPSLQRGCAWSGDGWDVQQTVLNRPISDYLNQDLFPGSEPVAIEGLNAARWRDEVDPQRVCYVELPAQKASVGTIVGVRNPQAQEAIPDACTKAMSIAADTAKKLPQ</sequence>
<keyword evidence="2" id="KW-0732">Signal</keyword>
<feature type="compositionally biased region" description="Low complexity" evidence="1">
    <location>
        <begin position="35"/>
        <end position="45"/>
    </location>
</feature>
<reference evidence="3 4" key="1">
    <citation type="journal article" date="2019" name="Sci. Rep.">
        <title>Extended insight into the Mycobacterium chelonae-abscessus complex through whole genome sequencing of Mycobacterium salmoniphilum outbreak and Mycobacterium salmoniphilum-like strains.</title>
        <authorList>
            <person name="Behra P.R.K."/>
            <person name="Das S."/>
            <person name="Pettersson B.M.F."/>
            <person name="Shirreff L."/>
            <person name="DuCote T."/>
            <person name="Jacobsson K.G."/>
            <person name="Ennis D.G."/>
            <person name="Kirsebom L.A."/>
        </authorList>
    </citation>
    <scope>NUCLEOTIDE SEQUENCE [LARGE SCALE GENOMIC DNA]</scope>
    <source>
        <strain evidence="3 4">DE 4585</strain>
    </source>
</reference>